<feature type="region of interest" description="Disordered" evidence="1">
    <location>
        <begin position="40"/>
        <end position="59"/>
    </location>
</feature>
<gene>
    <name evidence="3" type="ORF">EGH25_06055</name>
</gene>
<keyword evidence="4" id="KW-1185">Reference proteome</keyword>
<keyword evidence="2" id="KW-1133">Transmembrane helix</keyword>
<comment type="caution">
    <text evidence="3">The sequence shown here is derived from an EMBL/GenBank/DDBJ whole genome shotgun (WGS) entry which is preliminary data.</text>
</comment>
<evidence type="ECO:0000313" key="3">
    <source>
        <dbReference type="EMBL" id="MCX2818911.1"/>
    </source>
</evidence>
<reference evidence="3" key="1">
    <citation type="submission" date="2022-09" db="EMBL/GenBank/DDBJ databases">
        <title>Haloadaptaus new haloarchaeum isolated from saline soil.</title>
        <authorList>
            <person name="Duran-Viseras A."/>
            <person name="Sanchez-Porro C."/>
            <person name="Ventosa A."/>
        </authorList>
    </citation>
    <scope>NUCLEOTIDE SEQUENCE</scope>
    <source>
        <strain evidence="3">F3-133</strain>
    </source>
</reference>
<accession>A0A9Q4C608</accession>
<keyword evidence="2" id="KW-0472">Membrane</keyword>
<name>A0A9Q4C608_9EURY</name>
<evidence type="ECO:0000256" key="1">
    <source>
        <dbReference type="SAM" id="MobiDB-lite"/>
    </source>
</evidence>
<dbReference type="AlphaFoldDB" id="A0A9Q4C608"/>
<proteinExistence type="predicted"/>
<sequence>MVQLFAFPFEGFDTDSLLMVGSLLLVSVLLVQIALIYRRRSSSDPPQPNPAEAGDGEGMVVCPECSQPTEAEYRYCRYCASDTGRSYIGSRGDDSSNGSGML</sequence>
<keyword evidence="2" id="KW-0812">Transmembrane</keyword>
<evidence type="ECO:0000313" key="4">
    <source>
        <dbReference type="Proteomes" id="UP001149411"/>
    </source>
</evidence>
<organism evidence="3 4">
    <name type="scientific">Halorutilus salinus</name>
    <dbReference type="NCBI Taxonomy" id="2487751"/>
    <lineage>
        <taxon>Archaea</taxon>
        <taxon>Methanobacteriati</taxon>
        <taxon>Methanobacteriota</taxon>
        <taxon>Stenosarchaea group</taxon>
        <taxon>Halobacteria</taxon>
        <taxon>Halorutilales</taxon>
        <taxon>Halorutilaceae</taxon>
        <taxon>Halorutilus</taxon>
    </lineage>
</organism>
<feature type="region of interest" description="Disordered" evidence="1">
    <location>
        <begin position="83"/>
        <end position="102"/>
    </location>
</feature>
<dbReference type="Proteomes" id="UP001149411">
    <property type="component" value="Unassembled WGS sequence"/>
</dbReference>
<evidence type="ECO:0000256" key="2">
    <source>
        <dbReference type="SAM" id="Phobius"/>
    </source>
</evidence>
<feature type="transmembrane region" description="Helical" evidence="2">
    <location>
        <begin position="17"/>
        <end position="37"/>
    </location>
</feature>
<dbReference type="RefSeq" id="WP_266086753.1">
    <property type="nucleotide sequence ID" value="NZ_RKLV01000005.1"/>
</dbReference>
<dbReference type="EMBL" id="RKLV01000005">
    <property type="protein sequence ID" value="MCX2818911.1"/>
    <property type="molecule type" value="Genomic_DNA"/>
</dbReference>
<protein>
    <submittedName>
        <fullName evidence="3">Uncharacterized protein</fullName>
    </submittedName>
</protein>